<dbReference type="PANTHER" id="PTHR47973">
    <property type="entry name" value="CYSTEINE-RICH RECEPTOR-LIKE PROTEIN KINASE 3"/>
    <property type="match status" value="1"/>
</dbReference>
<dbReference type="GO" id="GO:0004672">
    <property type="term" value="F:protein kinase activity"/>
    <property type="evidence" value="ECO:0007669"/>
    <property type="project" value="InterPro"/>
</dbReference>
<gene>
    <name evidence="6" type="ORF">LTRI10_LOCUS12339</name>
</gene>
<dbReference type="InterPro" id="IPR011009">
    <property type="entry name" value="Kinase-like_dom_sf"/>
</dbReference>
<keyword evidence="3" id="KW-0418">Kinase</keyword>
<proteinExistence type="predicted"/>
<dbReference type="EMBL" id="OZ034815">
    <property type="protein sequence ID" value="CAL1370055.1"/>
    <property type="molecule type" value="Genomic_DNA"/>
</dbReference>
<evidence type="ECO:0000259" key="5">
    <source>
        <dbReference type="PROSITE" id="PS50011"/>
    </source>
</evidence>
<sequence length="374" mass="41502">MSLIRTIRRYLGGILNSLRAEGGVSFGIAFETSVLVFGLRTLQVATDSFSKLNKIGEGGFGSVYKGVLPNGQVKKLSSYSTQGVRQFTNEVELLSEIRHMNLVILLGCCAKGPERMLVYEYLPNKSLDCFLFDKKQSSCLIWETRFRIATGVARGLLYLHEEAPMRILHGDIKASNILLDEKLSPKITDFGLAWMFPEEDTHVNTSTISGTLGYMAPEYSMYGDLSVKIDVFSYGILLLEIISGRKSIDFSFGPGRYDLLHSAWTLYQEGKMSELADPSLGNSYNTHEVEMCIQIALLCCQKSPDNWPDMNSIHVMLLSNLFALPAPGQPCLLVRTRIWTSTTTSCSTSLVTNLSTAEQYSQNSISVSSTDEGR</sequence>
<dbReference type="PROSITE" id="PS00108">
    <property type="entry name" value="PROTEIN_KINASE_ST"/>
    <property type="match status" value="1"/>
</dbReference>
<keyword evidence="1" id="KW-0808">Transferase</keyword>
<protein>
    <recommendedName>
        <fullName evidence="5">Protein kinase domain-containing protein</fullName>
    </recommendedName>
</protein>
<dbReference type="InterPro" id="IPR001245">
    <property type="entry name" value="Ser-Thr/Tyr_kinase_cat_dom"/>
</dbReference>
<evidence type="ECO:0000256" key="4">
    <source>
        <dbReference type="ARBA" id="ARBA00022840"/>
    </source>
</evidence>
<dbReference type="AlphaFoldDB" id="A0AAV2DBJ3"/>
<organism evidence="6 7">
    <name type="scientific">Linum trigynum</name>
    <dbReference type="NCBI Taxonomy" id="586398"/>
    <lineage>
        <taxon>Eukaryota</taxon>
        <taxon>Viridiplantae</taxon>
        <taxon>Streptophyta</taxon>
        <taxon>Embryophyta</taxon>
        <taxon>Tracheophyta</taxon>
        <taxon>Spermatophyta</taxon>
        <taxon>Magnoliopsida</taxon>
        <taxon>eudicotyledons</taxon>
        <taxon>Gunneridae</taxon>
        <taxon>Pentapetalae</taxon>
        <taxon>rosids</taxon>
        <taxon>fabids</taxon>
        <taxon>Malpighiales</taxon>
        <taxon>Linaceae</taxon>
        <taxon>Linum</taxon>
    </lineage>
</organism>
<dbReference type="Gene3D" id="1.10.510.10">
    <property type="entry name" value="Transferase(Phosphotransferase) domain 1"/>
    <property type="match status" value="1"/>
</dbReference>
<dbReference type="PROSITE" id="PS50011">
    <property type="entry name" value="PROTEIN_KINASE_DOM"/>
    <property type="match status" value="1"/>
</dbReference>
<reference evidence="6 7" key="1">
    <citation type="submission" date="2024-04" db="EMBL/GenBank/DDBJ databases">
        <authorList>
            <person name="Fracassetti M."/>
        </authorList>
    </citation>
    <scope>NUCLEOTIDE SEQUENCE [LARGE SCALE GENOMIC DNA]</scope>
</reference>
<evidence type="ECO:0000256" key="3">
    <source>
        <dbReference type="ARBA" id="ARBA00022777"/>
    </source>
</evidence>
<dbReference type="Proteomes" id="UP001497516">
    <property type="component" value="Chromosome 2"/>
</dbReference>
<dbReference type="Gene3D" id="3.30.200.20">
    <property type="entry name" value="Phosphorylase Kinase, domain 1"/>
    <property type="match status" value="1"/>
</dbReference>
<evidence type="ECO:0000256" key="2">
    <source>
        <dbReference type="ARBA" id="ARBA00022741"/>
    </source>
</evidence>
<dbReference type="SMART" id="SM00220">
    <property type="entry name" value="S_TKc"/>
    <property type="match status" value="1"/>
</dbReference>
<keyword evidence="2" id="KW-0547">Nucleotide-binding</keyword>
<dbReference type="CDD" id="cd14066">
    <property type="entry name" value="STKc_IRAK"/>
    <property type="match status" value="1"/>
</dbReference>
<name>A0AAV2DBJ3_9ROSI</name>
<evidence type="ECO:0000313" key="6">
    <source>
        <dbReference type="EMBL" id="CAL1370055.1"/>
    </source>
</evidence>
<dbReference type="Pfam" id="PF07714">
    <property type="entry name" value="PK_Tyr_Ser-Thr"/>
    <property type="match status" value="1"/>
</dbReference>
<evidence type="ECO:0000313" key="7">
    <source>
        <dbReference type="Proteomes" id="UP001497516"/>
    </source>
</evidence>
<evidence type="ECO:0000256" key="1">
    <source>
        <dbReference type="ARBA" id="ARBA00022679"/>
    </source>
</evidence>
<dbReference type="GO" id="GO:0005524">
    <property type="term" value="F:ATP binding"/>
    <property type="evidence" value="ECO:0007669"/>
    <property type="project" value="UniProtKB-KW"/>
</dbReference>
<keyword evidence="4" id="KW-0067">ATP-binding</keyword>
<dbReference type="InterPro" id="IPR052059">
    <property type="entry name" value="CR_Ser/Thr_kinase"/>
</dbReference>
<dbReference type="InterPro" id="IPR000719">
    <property type="entry name" value="Prot_kinase_dom"/>
</dbReference>
<feature type="domain" description="Protein kinase" evidence="5">
    <location>
        <begin position="49"/>
        <end position="317"/>
    </location>
</feature>
<dbReference type="FunFam" id="1.10.510.10:FF:000384">
    <property type="entry name" value="G-type lectin S-receptor-like serine/threonine-protein kinase"/>
    <property type="match status" value="1"/>
</dbReference>
<accession>A0AAV2DBJ3</accession>
<dbReference type="InterPro" id="IPR008271">
    <property type="entry name" value="Ser/Thr_kinase_AS"/>
</dbReference>
<keyword evidence="7" id="KW-1185">Reference proteome</keyword>
<dbReference type="SUPFAM" id="SSF56112">
    <property type="entry name" value="Protein kinase-like (PK-like)"/>
    <property type="match status" value="1"/>
</dbReference>
<dbReference type="FunFam" id="3.30.200.20:FF:000162">
    <property type="entry name" value="Adenine nucleotide alpha hydrolase-like domain kinase"/>
    <property type="match status" value="1"/>
</dbReference>